<accession>K7M0S5</accession>
<evidence type="ECO:0000313" key="1">
    <source>
        <dbReference type="EMBL" id="KRH20769.1"/>
    </source>
</evidence>
<dbReference type="InParanoid" id="K7M0S5"/>
<reference evidence="1 2" key="1">
    <citation type="journal article" date="2010" name="Nature">
        <title>Genome sequence of the palaeopolyploid soybean.</title>
        <authorList>
            <person name="Schmutz J."/>
            <person name="Cannon S.B."/>
            <person name="Schlueter J."/>
            <person name="Ma J."/>
            <person name="Mitros T."/>
            <person name="Nelson W."/>
            <person name="Hyten D.L."/>
            <person name="Song Q."/>
            <person name="Thelen J.J."/>
            <person name="Cheng J."/>
            <person name="Xu D."/>
            <person name="Hellsten U."/>
            <person name="May G.D."/>
            <person name="Yu Y."/>
            <person name="Sakurai T."/>
            <person name="Umezawa T."/>
            <person name="Bhattacharyya M.K."/>
            <person name="Sandhu D."/>
            <person name="Valliyodan B."/>
            <person name="Lindquist E."/>
            <person name="Peto M."/>
            <person name="Grant D."/>
            <person name="Shu S."/>
            <person name="Goodstein D."/>
            <person name="Barry K."/>
            <person name="Futrell-Griggs M."/>
            <person name="Abernathy B."/>
            <person name="Du J."/>
            <person name="Tian Z."/>
            <person name="Zhu L."/>
            <person name="Gill N."/>
            <person name="Joshi T."/>
            <person name="Libault M."/>
            <person name="Sethuraman A."/>
            <person name="Zhang X.-C."/>
            <person name="Shinozaki K."/>
            <person name="Nguyen H.T."/>
            <person name="Wing R.A."/>
            <person name="Cregan P."/>
            <person name="Specht J."/>
            <person name="Grimwood J."/>
            <person name="Rokhsar D."/>
            <person name="Stacey G."/>
            <person name="Shoemaker R.C."/>
            <person name="Jackson S.A."/>
        </authorList>
    </citation>
    <scope>NUCLEOTIDE SEQUENCE [LARGE SCALE GENOMIC DNA]</scope>
    <source>
        <strain evidence="2">cv. Williams 82</strain>
        <tissue evidence="1">Callus</tissue>
    </source>
</reference>
<evidence type="ECO:0000313" key="2">
    <source>
        <dbReference type="EnsemblPlants" id="KRH20769"/>
    </source>
</evidence>
<dbReference type="EMBL" id="CM000846">
    <property type="protein sequence ID" value="KRH20769.1"/>
    <property type="molecule type" value="Genomic_DNA"/>
</dbReference>
<gene>
    <name evidence="1" type="ORF">GLYMA_13G199200</name>
</gene>
<keyword evidence="3" id="KW-1185">Reference proteome</keyword>
<dbReference type="Proteomes" id="UP000008827">
    <property type="component" value="Chromosome 13"/>
</dbReference>
<organism evidence="1">
    <name type="scientific">Glycine max</name>
    <name type="common">Soybean</name>
    <name type="synonym">Glycine hispida</name>
    <dbReference type="NCBI Taxonomy" id="3847"/>
    <lineage>
        <taxon>Eukaryota</taxon>
        <taxon>Viridiplantae</taxon>
        <taxon>Streptophyta</taxon>
        <taxon>Embryophyta</taxon>
        <taxon>Tracheophyta</taxon>
        <taxon>Spermatophyta</taxon>
        <taxon>Magnoliopsida</taxon>
        <taxon>eudicotyledons</taxon>
        <taxon>Gunneridae</taxon>
        <taxon>Pentapetalae</taxon>
        <taxon>rosids</taxon>
        <taxon>fabids</taxon>
        <taxon>Fabales</taxon>
        <taxon>Fabaceae</taxon>
        <taxon>Papilionoideae</taxon>
        <taxon>50 kb inversion clade</taxon>
        <taxon>NPAAA clade</taxon>
        <taxon>indigoferoid/millettioid clade</taxon>
        <taxon>Phaseoleae</taxon>
        <taxon>Glycine</taxon>
        <taxon>Glycine subgen. Soja</taxon>
    </lineage>
</organism>
<dbReference type="HOGENOM" id="CLU_195529_0_0_1"/>
<reference evidence="2" key="2">
    <citation type="submission" date="2018-02" db="UniProtKB">
        <authorList>
            <consortium name="EnsemblPlants"/>
        </authorList>
    </citation>
    <scope>IDENTIFICATION</scope>
    <source>
        <strain evidence="2">Williams 82</strain>
    </source>
</reference>
<proteinExistence type="predicted"/>
<sequence>MENEKGKSEQRRQQHMGNICHRCGCKDHCSSACQTPRHLVEQYQESLKTKEKQIKTHFGYEEGDFRYGLMDVTHLNIADFFADPDGKIDHLIGDGSVKK</sequence>
<evidence type="ECO:0000313" key="3">
    <source>
        <dbReference type="Proteomes" id="UP000008827"/>
    </source>
</evidence>
<dbReference type="PaxDb" id="3847-GLYMA13G26925.1"/>
<protein>
    <submittedName>
        <fullName evidence="1 2">Uncharacterized protein</fullName>
    </submittedName>
</protein>
<dbReference type="Gramene" id="KRH20769">
    <property type="protein sequence ID" value="KRH20769"/>
    <property type="gene ID" value="GLYMA_13G199200"/>
</dbReference>
<dbReference type="PANTHER" id="PTHR33325">
    <property type="entry name" value="ZINC FINGER, CCHC-TYPE-RELATED"/>
    <property type="match status" value="1"/>
</dbReference>
<dbReference type="AlphaFoldDB" id="K7M0S5"/>
<dbReference type="EnsemblPlants" id="KRH20769">
    <property type="protein sequence ID" value="KRH20769"/>
    <property type="gene ID" value="GLYMA_13G199200"/>
</dbReference>
<dbReference type="PANTHER" id="PTHR33325:SF11">
    <property type="entry name" value="COLD SHOCK DOMAIN-CONTAINING PROTEIN 4-LIKE"/>
    <property type="match status" value="1"/>
</dbReference>
<dbReference type="OrthoDB" id="1751235at2759"/>
<reference evidence="1" key="3">
    <citation type="submission" date="2018-07" db="EMBL/GenBank/DDBJ databases">
        <title>WGS assembly of Glycine max.</title>
        <authorList>
            <person name="Schmutz J."/>
            <person name="Cannon S."/>
            <person name="Schlueter J."/>
            <person name="Ma J."/>
            <person name="Mitros T."/>
            <person name="Nelson W."/>
            <person name="Hyten D."/>
            <person name="Song Q."/>
            <person name="Thelen J."/>
            <person name="Cheng J."/>
            <person name="Xu D."/>
            <person name="Hellsten U."/>
            <person name="May G."/>
            <person name="Yu Y."/>
            <person name="Sakurai T."/>
            <person name="Umezawa T."/>
            <person name="Bhattacharyya M."/>
            <person name="Sandhu D."/>
            <person name="Valliyodan B."/>
            <person name="Lindquist E."/>
            <person name="Peto M."/>
            <person name="Grant D."/>
            <person name="Shu S."/>
            <person name="Goodstein D."/>
            <person name="Barry K."/>
            <person name="Futrell-Griggs M."/>
            <person name="Abernathy B."/>
            <person name="Du J."/>
            <person name="Tian Z."/>
            <person name="Zhu L."/>
            <person name="Gill N."/>
            <person name="Joshi T."/>
            <person name="Libault M."/>
            <person name="Sethuraman A."/>
            <person name="Zhang X."/>
            <person name="Shinozaki K."/>
            <person name="Nguyen H."/>
            <person name="Wing R."/>
            <person name="Cregan P."/>
            <person name="Specht J."/>
            <person name="Grimwood J."/>
            <person name="Rokhsar D."/>
            <person name="Stacey G."/>
            <person name="Shoemaker R."/>
            <person name="Jackson S."/>
        </authorList>
    </citation>
    <scope>NUCLEOTIDE SEQUENCE</scope>
    <source>
        <tissue evidence="1">Callus</tissue>
    </source>
</reference>
<name>K7M0S5_SOYBN</name>